<sequence>MRALAVTATTFTIGLLLALLLGVLAGIVIGSVPIVDRALSPLIDFIRSMPPPAIVPAIGLIVGSGLGSSIVIVVIAVMWPILLNTVVGVRSIPQVRRDTARTLALSPDARLLKVTIPSLAPYVMSGLRIAVSMTLIVTLFTDILGSGQGLGRLLQEMQHFFRADAVWGLLVFIGALGYLINLAFDLIQRIVFRRWPETLRPDA</sequence>
<dbReference type="PROSITE" id="PS50928">
    <property type="entry name" value="ABC_TM1"/>
    <property type="match status" value="1"/>
</dbReference>
<dbReference type="PANTHER" id="PTHR30151">
    <property type="entry name" value="ALKANE SULFONATE ABC TRANSPORTER-RELATED, MEMBRANE SUBUNIT"/>
    <property type="match status" value="1"/>
</dbReference>
<keyword evidence="5 7" id="KW-1133">Transmembrane helix</keyword>
<accession>A0ABW2H841</accession>
<evidence type="ECO:0000256" key="4">
    <source>
        <dbReference type="ARBA" id="ARBA00022692"/>
    </source>
</evidence>
<proteinExistence type="inferred from homology"/>
<evidence type="ECO:0000256" key="2">
    <source>
        <dbReference type="ARBA" id="ARBA00022448"/>
    </source>
</evidence>
<keyword evidence="4 7" id="KW-0812">Transmembrane</keyword>
<keyword evidence="2 7" id="KW-0813">Transport</keyword>
<dbReference type="Pfam" id="PF00528">
    <property type="entry name" value="BPD_transp_1"/>
    <property type="match status" value="1"/>
</dbReference>
<comment type="subcellular location">
    <subcellularLocation>
        <location evidence="1 7">Cell membrane</location>
        <topology evidence="1 7">Multi-pass membrane protein</topology>
    </subcellularLocation>
</comment>
<dbReference type="RefSeq" id="WP_262873896.1">
    <property type="nucleotide sequence ID" value="NZ_BAABKW010000011.1"/>
</dbReference>
<evidence type="ECO:0000256" key="3">
    <source>
        <dbReference type="ARBA" id="ARBA00022475"/>
    </source>
</evidence>
<dbReference type="SUPFAM" id="SSF161098">
    <property type="entry name" value="MetI-like"/>
    <property type="match status" value="1"/>
</dbReference>
<evidence type="ECO:0000313" key="10">
    <source>
        <dbReference type="Proteomes" id="UP001596507"/>
    </source>
</evidence>
<dbReference type="EMBL" id="JBHTBE010000001">
    <property type="protein sequence ID" value="MFC7267524.1"/>
    <property type="molecule type" value="Genomic_DNA"/>
</dbReference>
<evidence type="ECO:0000259" key="8">
    <source>
        <dbReference type="PROSITE" id="PS50928"/>
    </source>
</evidence>
<evidence type="ECO:0000256" key="7">
    <source>
        <dbReference type="RuleBase" id="RU363032"/>
    </source>
</evidence>
<name>A0ABW2H841_9MICO</name>
<evidence type="ECO:0000313" key="9">
    <source>
        <dbReference type="EMBL" id="MFC7267524.1"/>
    </source>
</evidence>
<feature type="transmembrane region" description="Helical" evidence="7">
    <location>
        <begin position="165"/>
        <end position="184"/>
    </location>
</feature>
<dbReference type="InterPro" id="IPR035906">
    <property type="entry name" value="MetI-like_sf"/>
</dbReference>
<dbReference type="CDD" id="cd06261">
    <property type="entry name" value="TM_PBP2"/>
    <property type="match status" value="1"/>
</dbReference>
<dbReference type="InterPro" id="IPR000515">
    <property type="entry name" value="MetI-like"/>
</dbReference>
<feature type="transmembrane region" description="Helical" evidence="7">
    <location>
        <begin position="54"/>
        <end position="87"/>
    </location>
</feature>
<comment type="caution">
    <text evidence="9">The sequence shown here is derived from an EMBL/GenBank/DDBJ whole genome shotgun (WGS) entry which is preliminary data.</text>
</comment>
<dbReference type="Proteomes" id="UP001596507">
    <property type="component" value="Unassembled WGS sequence"/>
</dbReference>
<organism evidence="9 10">
    <name type="scientific">Microbacterium fluvii</name>
    <dbReference type="NCBI Taxonomy" id="415215"/>
    <lineage>
        <taxon>Bacteria</taxon>
        <taxon>Bacillati</taxon>
        <taxon>Actinomycetota</taxon>
        <taxon>Actinomycetes</taxon>
        <taxon>Micrococcales</taxon>
        <taxon>Microbacteriaceae</taxon>
        <taxon>Microbacterium</taxon>
    </lineage>
</organism>
<gene>
    <name evidence="9" type="ORF">ACFQRL_00980</name>
</gene>
<keyword evidence="3" id="KW-1003">Cell membrane</keyword>
<keyword evidence="10" id="KW-1185">Reference proteome</keyword>
<comment type="similarity">
    <text evidence="7">Belongs to the binding-protein-dependent transport system permease family.</text>
</comment>
<keyword evidence="6 7" id="KW-0472">Membrane</keyword>
<feature type="transmembrane region" description="Helical" evidence="7">
    <location>
        <begin position="119"/>
        <end position="145"/>
    </location>
</feature>
<protein>
    <submittedName>
        <fullName evidence="9">ABC transporter permease</fullName>
    </submittedName>
</protein>
<dbReference type="PANTHER" id="PTHR30151:SF0">
    <property type="entry name" value="ABC TRANSPORTER PERMEASE PROTEIN MJ0413-RELATED"/>
    <property type="match status" value="1"/>
</dbReference>
<evidence type="ECO:0000256" key="5">
    <source>
        <dbReference type="ARBA" id="ARBA00022989"/>
    </source>
</evidence>
<feature type="domain" description="ABC transmembrane type-1" evidence="8">
    <location>
        <begin position="4"/>
        <end position="188"/>
    </location>
</feature>
<reference evidence="10" key="1">
    <citation type="journal article" date="2019" name="Int. J. Syst. Evol. Microbiol.">
        <title>The Global Catalogue of Microorganisms (GCM) 10K type strain sequencing project: providing services to taxonomists for standard genome sequencing and annotation.</title>
        <authorList>
            <consortium name="The Broad Institute Genomics Platform"/>
            <consortium name="The Broad Institute Genome Sequencing Center for Infectious Disease"/>
            <person name="Wu L."/>
            <person name="Ma J."/>
        </authorList>
    </citation>
    <scope>NUCLEOTIDE SEQUENCE [LARGE SCALE GENOMIC DNA]</scope>
    <source>
        <strain evidence="10">CGMCC 1.15772</strain>
    </source>
</reference>
<dbReference type="Gene3D" id="1.10.3720.10">
    <property type="entry name" value="MetI-like"/>
    <property type="match status" value="1"/>
</dbReference>
<evidence type="ECO:0000256" key="1">
    <source>
        <dbReference type="ARBA" id="ARBA00004651"/>
    </source>
</evidence>
<evidence type="ECO:0000256" key="6">
    <source>
        <dbReference type="ARBA" id="ARBA00023136"/>
    </source>
</evidence>